<dbReference type="PROSITE" id="PS01091">
    <property type="entry name" value="TATD_3"/>
    <property type="match status" value="1"/>
</dbReference>
<dbReference type="InterPro" id="IPR001130">
    <property type="entry name" value="TatD-like"/>
</dbReference>
<dbReference type="InterPro" id="IPR015991">
    <property type="entry name" value="TatD/YcfH-like"/>
</dbReference>
<keyword evidence="5" id="KW-1185">Reference proteome</keyword>
<dbReference type="Pfam" id="PF01026">
    <property type="entry name" value="TatD_DNase"/>
    <property type="match status" value="1"/>
</dbReference>
<dbReference type="GO" id="GO:0046872">
    <property type="term" value="F:metal ion binding"/>
    <property type="evidence" value="ECO:0007669"/>
    <property type="project" value="UniProtKB-KW"/>
</dbReference>
<reference evidence="4" key="1">
    <citation type="submission" date="2020-08" db="EMBL/GenBank/DDBJ databases">
        <title>Genome public.</title>
        <authorList>
            <person name="Liu C."/>
            <person name="Sun Q."/>
        </authorList>
    </citation>
    <scope>NUCLEOTIDE SEQUENCE</scope>
    <source>
        <strain evidence="4">NSJ-54</strain>
    </source>
</reference>
<gene>
    <name evidence="4" type="ORF">H8709_09490</name>
</gene>
<dbReference type="RefSeq" id="WP_262398148.1">
    <property type="nucleotide sequence ID" value="NZ_JACRTC010000006.1"/>
</dbReference>
<dbReference type="FunFam" id="3.20.20.140:FF:000005">
    <property type="entry name" value="TatD family hydrolase"/>
    <property type="match status" value="1"/>
</dbReference>
<feature type="binding site" evidence="3">
    <location>
        <position position="131"/>
    </location>
    <ligand>
        <name>a divalent metal cation</name>
        <dbReference type="ChEBI" id="CHEBI:60240"/>
        <label>2</label>
    </ligand>
</feature>
<organism evidence="4 5">
    <name type="scientific">Zongyangia hominis</name>
    <dbReference type="NCBI Taxonomy" id="2763677"/>
    <lineage>
        <taxon>Bacteria</taxon>
        <taxon>Bacillati</taxon>
        <taxon>Bacillota</taxon>
        <taxon>Clostridia</taxon>
        <taxon>Eubacteriales</taxon>
        <taxon>Oscillospiraceae</taxon>
        <taxon>Zongyangia</taxon>
    </lineage>
</organism>
<dbReference type="PANTHER" id="PTHR46124">
    <property type="entry name" value="D-AMINOACYL-TRNA DEACYLASE"/>
    <property type="match status" value="1"/>
</dbReference>
<keyword evidence="2 4" id="KW-0378">Hydrolase</keyword>
<dbReference type="GO" id="GO:0005829">
    <property type="term" value="C:cytosol"/>
    <property type="evidence" value="ECO:0007669"/>
    <property type="project" value="TreeGrafter"/>
</dbReference>
<proteinExistence type="predicted"/>
<dbReference type="InterPro" id="IPR032466">
    <property type="entry name" value="Metal_Hydrolase"/>
</dbReference>
<dbReference type="Gene3D" id="3.20.20.140">
    <property type="entry name" value="Metal-dependent hydrolases"/>
    <property type="match status" value="1"/>
</dbReference>
<accession>A0A926EDH2</accession>
<comment type="caution">
    <text evidence="4">The sequence shown here is derived from an EMBL/GenBank/DDBJ whole genome shotgun (WGS) entry which is preliminary data.</text>
</comment>
<evidence type="ECO:0000313" key="4">
    <source>
        <dbReference type="EMBL" id="MBC8571058.1"/>
    </source>
</evidence>
<feature type="binding site" evidence="3">
    <location>
        <position position="8"/>
    </location>
    <ligand>
        <name>a divalent metal cation</name>
        <dbReference type="ChEBI" id="CHEBI:60240"/>
        <label>1</label>
    </ligand>
</feature>
<protein>
    <submittedName>
        <fullName evidence="4">TatD family hydrolase</fullName>
    </submittedName>
</protein>
<evidence type="ECO:0000256" key="3">
    <source>
        <dbReference type="PIRSR" id="PIRSR005902-1"/>
    </source>
</evidence>
<dbReference type="CDD" id="cd01310">
    <property type="entry name" value="TatD_DNAse"/>
    <property type="match status" value="1"/>
</dbReference>
<evidence type="ECO:0000313" key="5">
    <source>
        <dbReference type="Proteomes" id="UP000660861"/>
    </source>
</evidence>
<dbReference type="GO" id="GO:0016788">
    <property type="term" value="F:hydrolase activity, acting on ester bonds"/>
    <property type="evidence" value="ECO:0007669"/>
    <property type="project" value="InterPro"/>
</dbReference>
<feature type="binding site" evidence="3">
    <location>
        <position position="203"/>
    </location>
    <ligand>
        <name>a divalent metal cation</name>
        <dbReference type="ChEBI" id="CHEBI:60240"/>
        <label>1</label>
    </ligand>
</feature>
<dbReference type="PANTHER" id="PTHR46124:SF2">
    <property type="entry name" value="D-AMINOACYL-TRNA DEACYLASE"/>
    <property type="match status" value="1"/>
</dbReference>
<feature type="binding site" evidence="3">
    <location>
        <position position="153"/>
    </location>
    <ligand>
        <name>a divalent metal cation</name>
        <dbReference type="ChEBI" id="CHEBI:60240"/>
        <label>2</label>
    </ligand>
</feature>
<name>A0A926EDH2_9FIRM</name>
<dbReference type="Proteomes" id="UP000660861">
    <property type="component" value="Unassembled WGS sequence"/>
</dbReference>
<dbReference type="GO" id="GO:0004536">
    <property type="term" value="F:DNA nuclease activity"/>
    <property type="evidence" value="ECO:0007669"/>
    <property type="project" value="InterPro"/>
</dbReference>
<dbReference type="PIRSF" id="PIRSF005902">
    <property type="entry name" value="DNase_TatD"/>
    <property type="match status" value="1"/>
</dbReference>
<dbReference type="NCBIfam" id="TIGR00010">
    <property type="entry name" value="YchF/TatD family DNA exonuclease"/>
    <property type="match status" value="1"/>
</dbReference>
<keyword evidence="1 3" id="KW-0479">Metal-binding</keyword>
<dbReference type="SUPFAM" id="SSF51556">
    <property type="entry name" value="Metallo-dependent hydrolases"/>
    <property type="match status" value="1"/>
</dbReference>
<dbReference type="EMBL" id="JACRTC010000006">
    <property type="protein sequence ID" value="MBC8571058.1"/>
    <property type="molecule type" value="Genomic_DNA"/>
</dbReference>
<dbReference type="InterPro" id="IPR018228">
    <property type="entry name" value="DNase_TatD-rel_CS"/>
</dbReference>
<dbReference type="AlphaFoldDB" id="A0A926EDH2"/>
<feature type="binding site" evidence="3">
    <location>
        <position position="94"/>
    </location>
    <ligand>
        <name>a divalent metal cation</name>
        <dbReference type="ChEBI" id="CHEBI:60240"/>
        <label>1</label>
    </ligand>
</feature>
<sequence>MENLFDSHAHYDDRQFDPDRGELMASLPSRGVRAVMNPGCNLSSSLEAIAYAKKYPYFYAAVGLHPQDAGAAVEETIDTLRTLARHPKVMAIGEIGLDYHYDDGSPRPVQQKIFADQLALARELDLPVIVHDREAHGDTLDLLRKYRPRGIVHCYSGSPEMAEELLKLGLYIGFTGVVTFKNASKTLRAAKAVPLDRLLIETDAPYMAPEPCRGRRCDSTLLKYTVRALAQVKEVDPQRLADITCENACRVYGITL</sequence>
<evidence type="ECO:0000256" key="1">
    <source>
        <dbReference type="ARBA" id="ARBA00022723"/>
    </source>
</evidence>
<evidence type="ECO:0000256" key="2">
    <source>
        <dbReference type="ARBA" id="ARBA00022801"/>
    </source>
</evidence>
<feature type="binding site" evidence="3">
    <location>
        <position position="10"/>
    </location>
    <ligand>
        <name>a divalent metal cation</name>
        <dbReference type="ChEBI" id="CHEBI:60240"/>
        <label>1</label>
    </ligand>
</feature>